<dbReference type="EMBL" id="JARRAG010000002">
    <property type="protein sequence ID" value="MDG3005016.1"/>
    <property type="molecule type" value="Genomic_DNA"/>
</dbReference>
<organism evidence="2 3">
    <name type="scientific">Paludisphaera mucosa</name>
    <dbReference type="NCBI Taxonomy" id="3030827"/>
    <lineage>
        <taxon>Bacteria</taxon>
        <taxon>Pseudomonadati</taxon>
        <taxon>Planctomycetota</taxon>
        <taxon>Planctomycetia</taxon>
        <taxon>Isosphaerales</taxon>
        <taxon>Isosphaeraceae</taxon>
        <taxon>Paludisphaera</taxon>
    </lineage>
</organism>
<comment type="caution">
    <text evidence="2">The sequence shown here is derived from an EMBL/GenBank/DDBJ whole genome shotgun (WGS) entry which is preliminary data.</text>
</comment>
<keyword evidence="3" id="KW-1185">Reference proteome</keyword>
<gene>
    <name evidence="2" type="ORF">PZE19_14605</name>
</gene>
<protein>
    <submittedName>
        <fullName evidence="2">Uncharacterized protein</fullName>
    </submittedName>
</protein>
<accession>A0ABT6FBU1</accession>
<dbReference type="RefSeq" id="WP_277861365.1">
    <property type="nucleotide sequence ID" value="NZ_JARRAG010000002.1"/>
</dbReference>
<feature type="transmembrane region" description="Helical" evidence="1">
    <location>
        <begin position="6"/>
        <end position="26"/>
    </location>
</feature>
<keyword evidence="1" id="KW-0472">Membrane</keyword>
<keyword evidence="1" id="KW-0812">Transmembrane</keyword>
<name>A0ABT6FBU1_9BACT</name>
<sequence length="74" mass="8189">MSPDLLGSLVNGAIPFFAGLYCWLLGTRRIGKAAGMDVEYDAWHERFGKACRLLGPLAMMFGVLTVLVELTRDR</sequence>
<evidence type="ECO:0000313" key="2">
    <source>
        <dbReference type="EMBL" id="MDG3005016.1"/>
    </source>
</evidence>
<evidence type="ECO:0000313" key="3">
    <source>
        <dbReference type="Proteomes" id="UP001216907"/>
    </source>
</evidence>
<feature type="transmembrane region" description="Helical" evidence="1">
    <location>
        <begin position="53"/>
        <end position="71"/>
    </location>
</feature>
<dbReference type="Proteomes" id="UP001216907">
    <property type="component" value="Unassembled WGS sequence"/>
</dbReference>
<reference evidence="2 3" key="1">
    <citation type="submission" date="2023-03" db="EMBL/GenBank/DDBJ databases">
        <title>Paludisphaera mucosa sp. nov. a novel planctomycete from northern fen.</title>
        <authorList>
            <person name="Ivanova A."/>
        </authorList>
    </citation>
    <scope>NUCLEOTIDE SEQUENCE [LARGE SCALE GENOMIC DNA]</scope>
    <source>
        <strain evidence="2 3">Pla2</strain>
    </source>
</reference>
<proteinExistence type="predicted"/>
<evidence type="ECO:0000256" key="1">
    <source>
        <dbReference type="SAM" id="Phobius"/>
    </source>
</evidence>
<keyword evidence="1" id="KW-1133">Transmembrane helix</keyword>